<dbReference type="SUPFAM" id="SSF50156">
    <property type="entry name" value="PDZ domain-like"/>
    <property type="match status" value="1"/>
</dbReference>
<feature type="chain" id="PRO_5046093715" evidence="2">
    <location>
        <begin position="20"/>
        <end position="513"/>
    </location>
</feature>
<dbReference type="InterPro" id="IPR036034">
    <property type="entry name" value="PDZ_sf"/>
</dbReference>
<dbReference type="PANTHER" id="PTHR32060">
    <property type="entry name" value="TAIL-SPECIFIC PROTEASE"/>
    <property type="match status" value="1"/>
</dbReference>
<keyword evidence="2" id="KW-0732">Signal</keyword>
<sequence>MSFAVPPVLTRAAVTLLMAALGACGGKSDDHRNSPQAEAVILPSDIYADACAADNPEAPAALRSGSPLQERMWLRAMLNERYLWRGELPVLDATAARYTGLDYETAMDRWFEDLVHPAGSQDKYSFRETTREATAASQGERVGVGIAASQVAGSPRRMWVLTVDAGSPAAAAGVQRGDEVVSVNGITLATATEAEMQTLGRLARTAAVGETVTWVLRRGEVTRELRLTNQVQHSPPVPLARVLPGGSSGPVGYLLFSEFTLPAEDALAAAMTQFQTSQVRDLVIDLRYNGGGLGYIAAQLAYMVTGPSTEGKLFNADRLNERRVGTSSELPFLPVSCHPGPDMIGCTDQRPLPSLSLSRVFVLTGPGTCSASELLINGLRGVDVEVIQVGQTTCGKPYGFEAVPHCGYTTHAIDRQTSNAKGFGDYADGFAPAAQGPAGLPGCVVPDDLTHALGDPAEGLLAAALHFRAEGQCPATATALSVRSASAQPEGADRPLLKPLRPSQALLLKSPSR</sequence>
<dbReference type="InterPro" id="IPR029045">
    <property type="entry name" value="ClpP/crotonase-like_dom_sf"/>
</dbReference>
<dbReference type="EMBL" id="CP104562">
    <property type="protein sequence ID" value="UXH78748.1"/>
    <property type="molecule type" value="Genomic_DNA"/>
</dbReference>
<dbReference type="InterPro" id="IPR041489">
    <property type="entry name" value="PDZ_6"/>
</dbReference>
<dbReference type="Gene3D" id="3.30.750.170">
    <property type="match status" value="1"/>
</dbReference>
<dbReference type="Pfam" id="PF03572">
    <property type="entry name" value="Peptidase_S41"/>
    <property type="match status" value="1"/>
</dbReference>
<evidence type="ECO:0000313" key="5">
    <source>
        <dbReference type="Proteomes" id="UP001064933"/>
    </source>
</evidence>
<proteinExistence type="predicted"/>
<reference evidence="4" key="1">
    <citation type="submission" date="2022-10" db="EMBL/GenBank/DDBJ databases">
        <title>Characterization and whole genome sequencing of a new Roseateles species, isolated from fresh water.</title>
        <authorList>
            <person name="Guliayeva D.Y."/>
            <person name="Akhremchuk A.E."/>
            <person name="Sikolenko M.A."/>
            <person name="Valentovich L.N."/>
            <person name="Sidarenka A.V."/>
        </authorList>
    </citation>
    <scope>NUCLEOTIDE SEQUENCE</scope>
    <source>
        <strain evidence="4">BIM B-1768</strain>
    </source>
</reference>
<evidence type="ECO:0000256" key="2">
    <source>
        <dbReference type="SAM" id="SignalP"/>
    </source>
</evidence>
<feature type="region of interest" description="Disordered" evidence="1">
    <location>
        <begin position="484"/>
        <end position="513"/>
    </location>
</feature>
<accession>A0ABY6B2G6</accession>
<dbReference type="PANTHER" id="PTHR32060:SF30">
    <property type="entry name" value="CARBOXY-TERMINAL PROCESSING PROTEASE CTPA"/>
    <property type="match status" value="1"/>
</dbReference>
<evidence type="ECO:0000259" key="3">
    <source>
        <dbReference type="PROSITE" id="PS50106"/>
    </source>
</evidence>
<dbReference type="InterPro" id="IPR005151">
    <property type="entry name" value="Tail-specific_protease"/>
</dbReference>
<dbReference type="CDD" id="cd07561">
    <property type="entry name" value="Peptidase_S41_CPP_like"/>
    <property type="match status" value="1"/>
</dbReference>
<dbReference type="Pfam" id="PF17820">
    <property type="entry name" value="PDZ_6"/>
    <property type="match status" value="1"/>
</dbReference>
<dbReference type="InterPro" id="IPR001478">
    <property type="entry name" value="PDZ"/>
</dbReference>
<dbReference type="Gene3D" id="3.90.226.10">
    <property type="entry name" value="2-enoyl-CoA Hydratase, Chain A, domain 1"/>
    <property type="match status" value="1"/>
</dbReference>
<dbReference type="PROSITE" id="PS50106">
    <property type="entry name" value="PDZ"/>
    <property type="match status" value="1"/>
</dbReference>
<organism evidence="4 5">
    <name type="scientific">Roseateles amylovorans</name>
    <dbReference type="NCBI Taxonomy" id="2978473"/>
    <lineage>
        <taxon>Bacteria</taxon>
        <taxon>Pseudomonadati</taxon>
        <taxon>Pseudomonadota</taxon>
        <taxon>Betaproteobacteria</taxon>
        <taxon>Burkholderiales</taxon>
        <taxon>Sphaerotilaceae</taxon>
        <taxon>Roseateles</taxon>
    </lineage>
</organism>
<keyword evidence="5" id="KW-1185">Reference proteome</keyword>
<name>A0ABY6B2G6_9BURK</name>
<dbReference type="RefSeq" id="WP_261758579.1">
    <property type="nucleotide sequence ID" value="NZ_CP104562.2"/>
</dbReference>
<dbReference type="SMART" id="SM00228">
    <property type="entry name" value="PDZ"/>
    <property type="match status" value="1"/>
</dbReference>
<feature type="signal peptide" evidence="2">
    <location>
        <begin position="1"/>
        <end position="19"/>
    </location>
</feature>
<dbReference type="SUPFAM" id="SSF52096">
    <property type="entry name" value="ClpP/crotonase"/>
    <property type="match status" value="1"/>
</dbReference>
<feature type="domain" description="PDZ" evidence="3">
    <location>
        <begin position="130"/>
        <end position="195"/>
    </location>
</feature>
<protein>
    <submittedName>
        <fullName evidence="4">S41 family peptidase</fullName>
    </submittedName>
</protein>
<evidence type="ECO:0000256" key="1">
    <source>
        <dbReference type="SAM" id="MobiDB-lite"/>
    </source>
</evidence>
<dbReference type="Proteomes" id="UP001064933">
    <property type="component" value="Chromosome"/>
</dbReference>
<gene>
    <name evidence="4" type="ORF">N4261_02050</name>
</gene>
<dbReference type="Gene3D" id="2.30.42.10">
    <property type="match status" value="1"/>
</dbReference>
<evidence type="ECO:0000313" key="4">
    <source>
        <dbReference type="EMBL" id="UXH78748.1"/>
    </source>
</evidence>